<evidence type="ECO:0000313" key="4">
    <source>
        <dbReference type="EMBL" id="BAI62666.1"/>
    </source>
</evidence>
<accession>D1Z1U4</accession>
<dbReference type="FunCoup" id="D1Z1U4">
    <property type="interactions" value="3"/>
</dbReference>
<dbReference type="InterPro" id="IPR036676">
    <property type="entry name" value="PurM-like_C_sf"/>
</dbReference>
<dbReference type="Proteomes" id="UP000001882">
    <property type="component" value="Chromosome"/>
</dbReference>
<dbReference type="InParanoid" id="D1Z1U4"/>
<protein>
    <submittedName>
        <fullName evidence="4">Hydrogenase expression/formation protein HypE</fullName>
    </submittedName>
</protein>
<proteinExistence type="inferred from homology"/>
<dbReference type="AlphaFoldDB" id="D1Z1U4"/>
<dbReference type="STRING" id="304371.MCP_2594"/>
<dbReference type="EMBL" id="AP011532">
    <property type="protein sequence ID" value="BAI62666.1"/>
    <property type="molecule type" value="Genomic_DNA"/>
</dbReference>
<name>D1Z1U4_METPS</name>
<organism evidence="4 5">
    <name type="scientific">Methanocella paludicola (strain DSM 17711 / JCM 13418 / NBRC 101707 / SANAE)</name>
    <dbReference type="NCBI Taxonomy" id="304371"/>
    <lineage>
        <taxon>Archaea</taxon>
        <taxon>Methanobacteriati</taxon>
        <taxon>Methanobacteriota</taxon>
        <taxon>Stenosarchaea group</taxon>
        <taxon>Methanomicrobia</taxon>
        <taxon>Methanocellales</taxon>
        <taxon>Methanocellaceae</taxon>
        <taxon>Methanocella</taxon>
    </lineage>
</organism>
<dbReference type="GO" id="GO:0051604">
    <property type="term" value="P:protein maturation"/>
    <property type="evidence" value="ECO:0007669"/>
    <property type="project" value="TreeGrafter"/>
</dbReference>
<feature type="domain" description="PurM-like N-terminal" evidence="2">
    <location>
        <begin position="50"/>
        <end position="161"/>
    </location>
</feature>
<dbReference type="Gene3D" id="3.30.1330.10">
    <property type="entry name" value="PurM-like, N-terminal domain"/>
    <property type="match status" value="1"/>
</dbReference>
<dbReference type="Pfam" id="PF00586">
    <property type="entry name" value="AIRS"/>
    <property type="match status" value="1"/>
</dbReference>
<dbReference type="InterPro" id="IPR010918">
    <property type="entry name" value="PurM-like_C_dom"/>
</dbReference>
<dbReference type="SUPFAM" id="SSF56042">
    <property type="entry name" value="PurM C-terminal domain-like"/>
    <property type="match status" value="1"/>
</dbReference>
<dbReference type="InterPro" id="IPR016188">
    <property type="entry name" value="PurM-like_N"/>
</dbReference>
<dbReference type="SUPFAM" id="SSF55326">
    <property type="entry name" value="PurM N-terminal domain-like"/>
    <property type="match status" value="1"/>
</dbReference>
<reference evidence="4 5" key="2">
    <citation type="journal article" date="2008" name="Int. J. Syst. Evol. Microbiol.">
        <title>Methanocella paludicola gen. nov., sp. nov., a methane-producing archaeon, the first isolate of the lineage 'Rice Cluster I', and proposal of the new archaeal order Methanocellales ord. nov.</title>
        <authorList>
            <person name="Sakai S."/>
            <person name="Imachi H."/>
            <person name="Hanada S."/>
            <person name="Ohashi A."/>
            <person name="Harada H."/>
            <person name="Kamagata Y."/>
        </authorList>
    </citation>
    <scope>NUCLEOTIDE SEQUENCE [LARGE SCALE GENOMIC DNA]</scope>
    <source>
        <strain evidence="5">DSM 17711 / JCM 13418 / NBRC 101707 / SANAE</strain>
    </source>
</reference>
<dbReference type="Gene3D" id="3.90.650.10">
    <property type="entry name" value="PurM-like C-terminal domain"/>
    <property type="match status" value="1"/>
</dbReference>
<dbReference type="NCBIfam" id="TIGR02124">
    <property type="entry name" value="hypE"/>
    <property type="match status" value="1"/>
</dbReference>
<reference evidence="5" key="3">
    <citation type="journal article" date="2011" name="PLoS ONE">
        <title>Genome sequence of a mesophilic hydrogenotrophic methanogen Methanocella paludicola, the first cultivated representative of the order Methanocellales.</title>
        <authorList>
            <person name="Sakai S."/>
            <person name="Takaki Y."/>
            <person name="Shimamura S."/>
            <person name="Sekine M."/>
            <person name="Tajima T."/>
            <person name="Kosugi H."/>
            <person name="Ichikawa N."/>
            <person name="Tasumi E."/>
            <person name="Hiraki A.T."/>
            <person name="Shimizu A."/>
            <person name="Kato Y."/>
            <person name="Nishiko R."/>
            <person name="Mori K."/>
            <person name="Fujita N."/>
            <person name="Imachi H."/>
            <person name="Takai K."/>
        </authorList>
    </citation>
    <scope>NUCLEOTIDE SEQUENCE [LARGE SCALE GENOMIC DNA]</scope>
    <source>
        <strain evidence="5">DSM 17711 / JCM 13418 / NBRC 101707 / SANAE</strain>
    </source>
</reference>
<dbReference type="GeneID" id="8682911"/>
<dbReference type="OrthoDB" id="31494at2157"/>
<sequence length="343" mass="35890">MEKVAIVQKMPEKVSLIHGAGGEMMQSLIGGVFATIKNNNAGGIGLEALDDGAAIPFGDKFIVLTTDNHVIKPIFFPGGDIGRLSISGTVNDLAMMGAKPIALTNGVVLPEGFPIEDLQKIVKSVDEALEEAGCALVTGDTKVLPREALDSIIINTSGIGITDNPIRDCGLKPGNKIIVTGTIGDHGIAIIAHREGFKFGSELKSDVAPIWKTVEAALAVGGITAMKDPTRGGVANVLNEMAKKSGVRIVIQEETLPFRQDVRAAADMLGLDPMEVANEGKAVIGVEADKADAVLEAVRKTKYGKDAVIIGSVEEGSGVIMKTRIGGQRFIEPPLGDPVPRVC</sequence>
<evidence type="ECO:0000313" key="5">
    <source>
        <dbReference type="Proteomes" id="UP000001882"/>
    </source>
</evidence>
<evidence type="ECO:0000256" key="1">
    <source>
        <dbReference type="ARBA" id="ARBA00006243"/>
    </source>
</evidence>
<dbReference type="PIRSF" id="PIRSF005644">
    <property type="entry name" value="Hdrgns_mtr_HypE"/>
    <property type="match status" value="1"/>
</dbReference>
<feature type="domain" description="PurM-like C-terminal" evidence="3">
    <location>
        <begin position="172"/>
        <end position="319"/>
    </location>
</feature>
<dbReference type="Pfam" id="PF02769">
    <property type="entry name" value="AIRS_C"/>
    <property type="match status" value="1"/>
</dbReference>
<comment type="similarity">
    <text evidence="1">Belongs to the HypE family.</text>
</comment>
<dbReference type="InterPro" id="IPR011854">
    <property type="entry name" value="HypE"/>
</dbReference>
<dbReference type="PATRIC" id="fig|304371.9.peg.2651"/>
<reference evidence="4 5" key="1">
    <citation type="journal article" date="2007" name="Appl. Environ. Microbiol.">
        <title>Isolation of key methanogens for global methane emission from rice paddy fields: a novel isolate affiliated with the clone cluster rice cluster I.</title>
        <authorList>
            <person name="Sakai S."/>
            <person name="Imachi H."/>
            <person name="Sekiguchi Y."/>
            <person name="Ohashi A."/>
            <person name="Harada H."/>
            <person name="Kamagata Y."/>
        </authorList>
    </citation>
    <scope>NUCLEOTIDE SEQUENCE [LARGE SCALE GENOMIC DNA]</scope>
    <source>
        <strain evidence="5">DSM 17711 / JCM 13418 / NBRC 101707 / SANAE</strain>
    </source>
</reference>
<dbReference type="eggNOG" id="arCOG00636">
    <property type="taxonomic scope" value="Archaea"/>
</dbReference>
<dbReference type="PANTHER" id="PTHR30303:SF0">
    <property type="entry name" value="CARBAMOYL DEHYDRATASE HYPE"/>
    <property type="match status" value="1"/>
</dbReference>
<dbReference type="InterPro" id="IPR036921">
    <property type="entry name" value="PurM-like_N_sf"/>
</dbReference>
<dbReference type="KEGG" id="mpd:MCP_2594"/>
<keyword evidence="5" id="KW-1185">Reference proteome</keyword>
<evidence type="ECO:0000259" key="3">
    <source>
        <dbReference type="Pfam" id="PF02769"/>
    </source>
</evidence>
<dbReference type="RefSeq" id="WP_012901340.1">
    <property type="nucleotide sequence ID" value="NC_013665.1"/>
</dbReference>
<gene>
    <name evidence="4" type="primary">hypE</name>
    <name evidence="4" type="ordered locus">MCP_2594</name>
</gene>
<dbReference type="CDD" id="cd02197">
    <property type="entry name" value="HypE"/>
    <property type="match status" value="1"/>
</dbReference>
<evidence type="ECO:0000259" key="2">
    <source>
        <dbReference type="Pfam" id="PF00586"/>
    </source>
</evidence>
<dbReference type="PANTHER" id="PTHR30303">
    <property type="entry name" value="HYDROGENASE ISOENZYMES FORMATION PROTEIN HYPE"/>
    <property type="match status" value="1"/>
</dbReference>